<accession>A0A7J8YXH4</accession>
<gene>
    <name evidence="2" type="ORF">Golax_016477</name>
</gene>
<organism evidence="2 3">
    <name type="scientific">Gossypium laxum</name>
    <dbReference type="NCBI Taxonomy" id="34288"/>
    <lineage>
        <taxon>Eukaryota</taxon>
        <taxon>Viridiplantae</taxon>
        <taxon>Streptophyta</taxon>
        <taxon>Embryophyta</taxon>
        <taxon>Tracheophyta</taxon>
        <taxon>Spermatophyta</taxon>
        <taxon>Magnoliopsida</taxon>
        <taxon>eudicotyledons</taxon>
        <taxon>Gunneridae</taxon>
        <taxon>Pentapetalae</taxon>
        <taxon>rosids</taxon>
        <taxon>malvids</taxon>
        <taxon>Malvales</taxon>
        <taxon>Malvaceae</taxon>
        <taxon>Malvoideae</taxon>
        <taxon>Gossypium</taxon>
    </lineage>
</organism>
<dbReference type="Proteomes" id="UP000593574">
    <property type="component" value="Unassembled WGS sequence"/>
</dbReference>
<name>A0A7J8YXH4_9ROSI</name>
<sequence>MFVALLCACIVIGHLLEENRWMNESITALIILSFSLNIWCFYWGHYFVDKALIF</sequence>
<evidence type="ECO:0000256" key="1">
    <source>
        <dbReference type="SAM" id="Phobius"/>
    </source>
</evidence>
<keyword evidence="3" id="KW-1185">Reference proteome</keyword>
<proteinExistence type="predicted"/>
<keyword evidence="1" id="KW-0472">Membrane</keyword>
<keyword evidence="1" id="KW-0812">Transmembrane</keyword>
<reference evidence="2 3" key="1">
    <citation type="journal article" date="2019" name="Genome Biol. Evol.">
        <title>Insights into the evolution of the New World diploid cottons (Gossypium, subgenus Houzingenia) based on genome sequencing.</title>
        <authorList>
            <person name="Grover C.E."/>
            <person name="Arick M.A. 2nd"/>
            <person name="Thrash A."/>
            <person name="Conover J.L."/>
            <person name="Sanders W.S."/>
            <person name="Peterson D.G."/>
            <person name="Frelichowski J.E."/>
            <person name="Scheffler J.A."/>
            <person name="Scheffler B.E."/>
            <person name="Wendel J.F."/>
        </authorList>
    </citation>
    <scope>NUCLEOTIDE SEQUENCE [LARGE SCALE GENOMIC DNA]</scope>
    <source>
        <strain evidence="2">4</strain>
        <tissue evidence="2">Leaf</tissue>
    </source>
</reference>
<dbReference type="EMBL" id="JABEZV010000001">
    <property type="protein sequence ID" value="MBA0704205.1"/>
    <property type="molecule type" value="Genomic_DNA"/>
</dbReference>
<keyword evidence="1" id="KW-1133">Transmembrane helix</keyword>
<comment type="caution">
    <text evidence="2">The sequence shown here is derived from an EMBL/GenBank/DDBJ whole genome shotgun (WGS) entry which is preliminary data.</text>
</comment>
<feature type="transmembrane region" description="Helical" evidence="1">
    <location>
        <begin position="26"/>
        <end position="48"/>
    </location>
</feature>
<dbReference type="AlphaFoldDB" id="A0A7J8YXH4"/>
<protein>
    <submittedName>
        <fullName evidence="2">Uncharacterized protein</fullName>
    </submittedName>
</protein>
<evidence type="ECO:0000313" key="2">
    <source>
        <dbReference type="EMBL" id="MBA0704205.1"/>
    </source>
</evidence>
<evidence type="ECO:0000313" key="3">
    <source>
        <dbReference type="Proteomes" id="UP000593574"/>
    </source>
</evidence>